<comment type="caution">
    <text evidence="3">The sequence shown here is derived from an EMBL/GenBank/DDBJ whole genome shotgun (WGS) entry which is preliminary data.</text>
</comment>
<dbReference type="Pfam" id="PF00855">
    <property type="entry name" value="PWWP"/>
    <property type="match status" value="1"/>
</dbReference>
<evidence type="ECO:0000256" key="1">
    <source>
        <dbReference type="SAM" id="MobiDB-lite"/>
    </source>
</evidence>
<accession>A0A9P8GH54</accession>
<dbReference type="CDD" id="cd05162">
    <property type="entry name" value="PWWP"/>
    <property type="match status" value="1"/>
</dbReference>
<feature type="region of interest" description="Disordered" evidence="1">
    <location>
        <begin position="468"/>
        <end position="487"/>
    </location>
</feature>
<feature type="region of interest" description="Disordered" evidence="1">
    <location>
        <begin position="248"/>
        <end position="268"/>
    </location>
</feature>
<dbReference type="OrthoDB" id="3913567at2759"/>
<reference evidence="3" key="1">
    <citation type="journal article" date="2021" name="J Fungi (Basel)">
        <title>Virulence traits and population genomics of the black yeast Aureobasidium melanogenum.</title>
        <authorList>
            <person name="Cernosa A."/>
            <person name="Sun X."/>
            <person name="Gostincar C."/>
            <person name="Fang C."/>
            <person name="Gunde-Cimerman N."/>
            <person name="Song Z."/>
        </authorList>
    </citation>
    <scope>NUCLEOTIDE SEQUENCE</scope>
    <source>
        <strain evidence="3">EXF-8016</strain>
    </source>
</reference>
<dbReference type="EMBL" id="JAHFYH010000032">
    <property type="protein sequence ID" value="KAH0221476.1"/>
    <property type="molecule type" value="Genomic_DNA"/>
</dbReference>
<name>A0A9P8GH54_AURME</name>
<gene>
    <name evidence="3" type="ORF">KCV03_g5098</name>
</gene>
<reference evidence="3" key="2">
    <citation type="submission" date="2021-08" db="EMBL/GenBank/DDBJ databases">
        <authorList>
            <person name="Gostincar C."/>
            <person name="Sun X."/>
            <person name="Song Z."/>
            <person name="Gunde-Cimerman N."/>
        </authorList>
    </citation>
    <scope>NUCLEOTIDE SEQUENCE</scope>
    <source>
        <strain evidence="3">EXF-8016</strain>
    </source>
</reference>
<evidence type="ECO:0000313" key="3">
    <source>
        <dbReference type="EMBL" id="KAH0221476.1"/>
    </source>
</evidence>
<evidence type="ECO:0000313" key="4">
    <source>
        <dbReference type="Proteomes" id="UP000767238"/>
    </source>
</evidence>
<sequence length="487" mass="55361">MDNSDIIESTRVTELEGEQWPCFVFPDHQVPPDMIEPRPHKHALPVLFLERHKFEWRSREALNDFDPCEARTFDATRAGKEREQAFNEALEYHDLDHYHKLVCGIQAAQEMAKDNAIFVDDSDDNDNDRLFKPSKHTSLQGDSDDEVTITSVTKKKRPYSSAFKRPGPPTPSPTPNKKVKASSKKVPASSPPFGEDDSDVDLPHSSTFTPTPTRKSAPKPAFSTWKPSGNLLKIDPNDYVARKQLELLRTKKGDGKSPPPEKPKTLEPVKDPLKVNIYVGDEKKLFILDRGLIQKYPSFMKHVTGDNKDGFDIRNAAFRKLNPTAFESIVTWLNTGDYAPRLIEGDHPHLEGVKSTGQFEEAADAASALWNIAHKLELTDLQELIYRKIEVQTPLGANSLLLMTRMVFWNSPTDTKIDDKMRKMLRLDVAARLHELLEEEPLLFNRVIKSDIELASYVFAYQVEHPWEEPPEHLSEDDGDDAEDDDE</sequence>
<feature type="domain" description="PWWP" evidence="2">
    <location>
        <begin position="19"/>
        <end position="91"/>
    </location>
</feature>
<dbReference type="InterPro" id="IPR000313">
    <property type="entry name" value="PWWP_dom"/>
</dbReference>
<feature type="non-terminal residue" evidence="3">
    <location>
        <position position="1"/>
    </location>
</feature>
<feature type="compositionally biased region" description="Acidic residues" evidence="1">
    <location>
        <begin position="477"/>
        <end position="487"/>
    </location>
</feature>
<organism evidence="3 4">
    <name type="scientific">Aureobasidium melanogenum</name>
    <name type="common">Aureobasidium pullulans var. melanogenum</name>
    <dbReference type="NCBI Taxonomy" id="46634"/>
    <lineage>
        <taxon>Eukaryota</taxon>
        <taxon>Fungi</taxon>
        <taxon>Dikarya</taxon>
        <taxon>Ascomycota</taxon>
        <taxon>Pezizomycotina</taxon>
        <taxon>Dothideomycetes</taxon>
        <taxon>Dothideomycetidae</taxon>
        <taxon>Dothideales</taxon>
        <taxon>Saccotheciaceae</taxon>
        <taxon>Aureobasidium</taxon>
    </lineage>
</organism>
<protein>
    <recommendedName>
        <fullName evidence="2">PWWP domain-containing protein</fullName>
    </recommendedName>
</protein>
<dbReference type="Proteomes" id="UP000767238">
    <property type="component" value="Unassembled WGS sequence"/>
</dbReference>
<evidence type="ECO:0000259" key="2">
    <source>
        <dbReference type="Pfam" id="PF00855"/>
    </source>
</evidence>
<dbReference type="SUPFAM" id="SSF63748">
    <property type="entry name" value="Tudor/PWWP/MBT"/>
    <property type="match status" value="1"/>
</dbReference>
<feature type="compositionally biased region" description="Polar residues" evidence="1">
    <location>
        <begin position="204"/>
        <end position="214"/>
    </location>
</feature>
<proteinExistence type="predicted"/>
<dbReference type="Gene3D" id="2.30.30.140">
    <property type="match status" value="1"/>
</dbReference>
<feature type="region of interest" description="Disordered" evidence="1">
    <location>
        <begin position="119"/>
        <end position="228"/>
    </location>
</feature>
<dbReference type="AlphaFoldDB" id="A0A9P8GH54"/>